<dbReference type="AlphaFoldDB" id="G7YT56"/>
<reference evidence="1" key="1">
    <citation type="journal article" date="2011" name="Genome Biol.">
        <title>The draft genome of the carcinogenic human liver fluke Clonorchis sinensis.</title>
        <authorList>
            <person name="Wang X."/>
            <person name="Chen W."/>
            <person name="Huang Y."/>
            <person name="Sun J."/>
            <person name="Men J."/>
            <person name="Liu H."/>
            <person name="Luo F."/>
            <person name="Guo L."/>
            <person name="Lv X."/>
            <person name="Deng C."/>
            <person name="Zhou C."/>
            <person name="Fan Y."/>
            <person name="Li X."/>
            <person name="Huang L."/>
            <person name="Hu Y."/>
            <person name="Liang C."/>
            <person name="Hu X."/>
            <person name="Xu J."/>
            <person name="Yu X."/>
        </authorList>
    </citation>
    <scope>NUCLEOTIDE SEQUENCE [LARGE SCALE GENOMIC DNA]</scope>
    <source>
        <strain evidence="1">Henan</strain>
    </source>
</reference>
<protein>
    <submittedName>
        <fullName evidence="1">Uncharacterized protein</fullName>
    </submittedName>
</protein>
<name>G7YT56_CLOSI</name>
<sequence>MKLHKDRSLKYEQYNEKTTYTGVEWNEKRFSAYDKNLRKLHEYDMDYEECCINVAKTDPCDLECYRPPTDYFRPLYQDKSMTRTIVEHESQHFITVTRFLLQRQILLSILVIFFTYAKKQIFIELIFWNLRYDHSKSDAQTCRVKRLHYFTRAQQSELSNKYTELWTAATRTPLATDFNGGRDLRKLAGSSFVKCALPVILTKDETAVQSFSAFHTRLVSAAVQDLR</sequence>
<reference key="2">
    <citation type="submission" date="2011-10" db="EMBL/GenBank/DDBJ databases">
        <title>The genome and transcriptome sequence of Clonorchis sinensis provide insights into the carcinogenic liver fluke.</title>
        <authorList>
            <person name="Wang X."/>
            <person name="Huang Y."/>
            <person name="Chen W."/>
            <person name="Liu H."/>
            <person name="Guo L."/>
            <person name="Chen Y."/>
            <person name="Luo F."/>
            <person name="Zhou W."/>
            <person name="Sun J."/>
            <person name="Mao Q."/>
            <person name="Liang P."/>
            <person name="Zhou C."/>
            <person name="Tian Y."/>
            <person name="Men J."/>
            <person name="Lv X."/>
            <person name="Huang L."/>
            <person name="Zhou J."/>
            <person name="Hu Y."/>
            <person name="Li R."/>
            <person name="Zhang F."/>
            <person name="Lei H."/>
            <person name="Li X."/>
            <person name="Hu X."/>
            <person name="Liang C."/>
            <person name="Xu J."/>
            <person name="Wu Z."/>
            <person name="Yu X."/>
        </authorList>
    </citation>
    <scope>NUCLEOTIDE SEQUENCE</scope>
    <source>
        <strain>Henan</strain>
    </source>
</reference>
<dbReference type="Proteomes" id="UP000008909">
    <property type="component" value="Unassembled WGS sequence"/>
</dbReference>
<gene>
    <name evidence="1" type="ORF">CLF_110047</name>
</gene>
<dbReference type="EMBL" id="DF144167">
    <property type="protein sequence ID" value="GAA56136.1"/>
    <property type="molecule type" value="Genomic_DNA"/>
</dbReference>
<accession>G7YT56</accession>
<organism evidence="1 2">
    <name type="scientific">Clonorchis sinensis</name>
    <name type="common">Chinese liver fluke</name>
    <dbReference type="NCBI Taxonomy" id="79923"/>
    <lineage>
        <taxon>Eukaryota</taxon>
        <taxon>Metazoa</taxon>
        <taxon>Spiralia</taxon>
        <taxon>Lophotrochozoa</taxon>
        <taxon>Platyhelminthes</taxon>
        <taxon>Trematoda</taxon>
        <taxon>Digenea</taxon>
        <taxon>Opisthorchiida</taxon>
        <taxon>Opisthorchiata</taxon>
        <taxon>Opisthorchiidae</taxon>
        <taxon>Clonorchis</taxon>
    </lineage>
</organism>
<keyword evidence="2" id="KW-1185">Reference proteome</keyword>
<evidence type="ECO:0000313" key="2">
    <source>
        <dbReference type="Proteomes" id="UP000008909"/>
    </source>
</evidence>
<evidence type="ECO:0000313" key="1">
    <source>
        <dbReference type="EMBL" id="GAA56136.1"/>
    </source>
</evidence>
<proteinExistence type="predicted"/>